<keyword evidence="3" id="KW-0862">Zinc</keyword>
<name>A0A6I1FPA5_9BACI</name>
<dbReference type="SUPFAM" id="SSF53187">
    <property type="entry name" value="Zn-dependent exopeptidases"/>
    <property type="match status" value="1"/>
</dbReference>
<dbReference type="InterPro" id="IPR011650">
    <property type="entry name" value="Peptidase_M20_dimer"/>
</dbReference>
<evidence type="ECO:0000256" key="1">
    <source>
        <dbReference type="ARBA" id="ARBA00006153"/>
    </source>
</evidence>
<feature type="binding site" evidence="3">
    <location>
        <position position="126"/>
    </location>
    <ligand>
        <name>Zn(2+)</name>
        <dbReference type="ChEBI" id="CHEBI:29105"/>
        <label>2</label>
    </ligand>
</feature>
<dbReference type="PIRSF" id="PIRSF001235">
    <property type="entry name" value="Amidase_carbamoylase"/>
    <property type="match status" value="1"/>
</dbReference>
<reference evidence="5 6" key="1">
    <citation type="submission" date="2019-10" db="EMBL/GenBank/DDBJ databases">
        <title>Bacillus aerolatum sp. nov., isolated from bioaerosol of sport playgrounds.</title>
        <authorList>
            <person name="Chen P."/>
            <person name="Zhang G."/>
        </authorList>
    </citation>
    <scope>NUCLEOTIDE SEQUENCE [LARGE SCALE GENOMIC DNA]</scope>
    <source>
        <strain evidence="5 6">CX253</strain>
    </source>
</reference>
<dbReference type="NCBIfam" id="TIGR01879">
    <property type="entry name" value="hydantase"/>
    <property type="match status" value="1"/>
</dbReference>
<feature type="binding site" evidence="3">
    <location>
        <position position="91"/>
    </location>
    <ligand>
        <name>Zn(2+)</name>
        <dbReference type="ChEBI" id="CHEBI:29105"/>
        <label>1</label>
    </ligand>
</feature>
<dbReference type="NCBIfam" id="NF006771">
    <property type="entry name" value="PRK09290.1-5"/>
    <property type="match status" value="1"/>
</dbReference>
<keyword evidence="2 5" id="KW-0378">Hydrolase</keyword>
<feature type="binding site" evidence="3">
    <location>
        <position position="379"/>
    </location>
    <ligand>
        <name>Zn(2+)</name>
        <dbReference type="ChEBI" id="CHEBI:29105"/>
        <label>2</label>
    </ligand>
</feature>
<evidence type="ECO:0000256" key="2">
    <source>
        <dbReference type="ARBA" id="ARBA00022801"/>
    </source>
</evidence>
<evidence type="ECO:0000256" key="3">
    <source>
        <dbReference type="PIRSR" id="PIRSR001235-1"/>
    </source>
</evidence>
<dbReference type="Proteomes" id="UP000429595">
    <property type="component" value="Unassembled WGS sequence"/>
</dbReference>
<accession>A0A6I1FPA5</accession>
<dbReference type="GO" id="GO:0016813">
    <property type="term" value="F:hydrolase activity, acting on carbon-nitrogen (but not peptide) bonds, in linear amidines"/>
    <property type="evidence" value="ECO:0007669"/>
    <property type="project" value="InterPro"/>
</dbReference>
<dbReference type="InterPro" id="IPR010158">
    <property type="entry name" value="Amidase_Cbmase"/>
</dbReference>
<dbReference type="PANTHER" id="PTHR32494">
    <property type="entry name" value="ALLANTOATE DEIMINASE-RELATED"/>
    <property type="match status" value="1"/>
</dbReference>
<dbReference type="Gene3D" id="3.40.630.10">
    <property type="entry name" value="Zn peptidases"/>
    <property type="match status" value="1"/>
</dbReference>
<keyword evidence="6" id="KW-1185">Reference proteome</keyword>
<feature type="binding site" evidence="3">
    <location>
        <position position="91"/>
    </location>
    <ligand>
        <name>Zn(2+)</name>
        <dbReference type="ChEBI" id="CHEBI:29105"/>
        <label>2</label>
    </ligand>
</feature>
<comment type="cofactor">
    <cofactor evidence="3">
        <name>Zn(2+)</name>
        <dbReference type="ChEBI" id="CHEBI:29105"/>
    </cofactor>
    <text evidence="3">Binds 2 Zn(2+) ions per subunit.</text>
</comment>
<dbReference type="InterPro" id="IPR036264">
    <property type="entry name" value="Bact_exopeptidase_dim_dom"/>
</dbReference>
<dbReference type="InterPro" id="IPR002933">
    <property type="entry name" value="Peptidase_M20"/>
</dbReference>
<dbReference type="PANTHER" id="PTHR32494:SF5">
    <property type="entry name" value="ALLANTOATE AMIDOHYDROLASE"/>
    <property type="match status" value="1"/>
</dbReference>
<organism evidence="5 6">
    <name type="scientific">Bacillus aerolatus</name>
    <dbReference type="NCBI Taxonomy" id="2653354"/>
    <lineage>
        <taxon>Bacteria</taxon>
        <taxon>Bacillati</taxon>
        <taxon>Bacillota</taxon>
        <taxon>Bacilli</taxon>
        <taxon>Bacillales</taxon>
        <taxon>Bacillaceae</taxon>
        <taxon>Bacillus</taxon>
    </lineage>
</organism>
<dbReference type="AlphaFoldDB" id="A0A6I1FPA5"/>
<dbReference type="EMBL" id="WEIO01000002">
    <property type="protein sequence ID" value="KAB7708264.1"/>
    <property type="molecule type" value="Genomic_DNA"/>
</dbReference>
<dbReference type="CDD" id="cd03884">
    <property type="entry name" value="M20_bAS"/>
    <property type="match status" value="1"/>
</dbReference>
<dbReference type="Pfam" id="PF07687">
    <property type="entry name" value="M20_dimer"/>
    <property type="match status" value="1"/>
</dbReference>
<gene>
    <name evidence="5" type="ORF">F9802_06075</name>
</gene>
<keyword evidence="3" id="KW-0479">Metal-binding</keyword>
<evidence type="ECO:0000313" key="5">
    <source>
        <dbReference type="EMBL" id="KAB7708264.1"/>
    </source>
</evidence>
<dbReference type="GO" id="GO:0046872">
    <property type="term" value="F:metal ion binding"/>
    <property type="evidence" value="ECO:0007669"/>
    <property type="project" value="UniProtKB-KW"/>
</dbReference>
<proteinExistence type="inferred from homology"/>
<feature type="binding site" evidence="3">
    <location>
        <position position="80"/>
    </location>
    <ligand>
        <name>Zn(2+)</name>
        <dbReference type="ChEBI" id="CHEBI:29105"/>
        <label>1</label>
    </ligand>
</feature>
<protein>
    <submittedName>
        <fullName evidence="5">Hydantoinase/carbamoylase family amidase</fullName>
        <ecNumber evidence="5">3.5.-.-</ecNumber>
    </submittedName>
</protein>
<dbReference type="SUPFAM" id="SSF55031">
    <property type="entry name" value="Bacterial exopeptidase dimerisation domain"/>
    <property type="match status" value="1"/>
</dbReference>
<dbReference type="Pfam" id="PF01546">
    <property type="entry name" value="Peptidase_M20"/>
    <property type="match status" value="1"/>
</dbReference>
<dbReference type="EC" id="3.5.-.-" evidence="5"/>
<comment type="similarity">
    <text evidence="1">Belongs to the peptidase M20 family.</text>
</comment>
<dbReference type="Gene3D" id="3.30.70.360">
    <property type="match status" value="1"/>
</dbReference>
<feature type="binding site" evidence="3">
    <location>
        <position position="187"/>
    </location>
    <ligand>
        <name>Zn(2+)</name>
        <dbReference type="ChEBI" id="CHEBI:29105"/>
        <label>1</label>
    </ligand>
</feature>
<sequence length="424" mass="47015">MRINLDRLKQLFNEMSKVGATQEGGITRPTLSQQDKEARDLLVSWMKEMQLNVRFDDIGNIYGRREGRNPEAKPIVIGSHLDSIINGGKFDGVLGIICGLEVLETLKENGIIMDRAIEVVNFTNEEGVYFEPLMAGSGLISGDYELSEIYKQQDGEGINFLDELKAIGYLGSEKNRLKEAEAFIEVHIEQGPILDKEKLSIGIVEGIIGFTWLEVTVIGEAENSGPTPMPYRKDALSTSAKMISAIQNSAQEISEYGITTVGKITAEPGVVNTIPGKVTFTVDIRAEELQKQDAGVNLIKNRLKRIAFEEGLEISINEINSMEPIQFHPELINNLIDSADELNYQSKKMISGAGHIASFMNNFCPTAMIFVPSIDGNSHSPKERTDWADIEKATNLLLKSVMKLDKDGINYKCVKAHTNLTYKI</sequence>
<evidence type="ECO:0000259" key="4">
    <source>
        <dbReference type="Pfam" id="PF07687"/>
    </source>
</evidence>
<dbReference type="RefSeq" id="WP_152150249.1">
    <property type="nucleotide sequence ID" value="NZ_WEIO01000002.1"/>
</dbReference>
<comment type="caution">
    <text evidence="5">The sequence shown here is derived from an EMBL/GenBank/DDBJ whole genome shotgun (WGS) entry which is preliminary data.</text>
</comment>
<feature type="domain" description="Peptidase M20 dimerisation" evidence="4">
    <location>
        <begin position="209"/>
        <end position="307"/>
    </location>
</feature>
<evidence type="ECO:0000313" key="6">
    <source>
        <dbReference type="Proteomes" id="UP000429595"/>
    </source>
</evidence>